<comment type="caution">
    <text evidence="1">The sequence shown here is derived from an EMBL/GenBank/DDBJ whole genome shotgun (WGS) entry which is preliminary data.</text>
</comment>
<accession>X1DW21</accession>
<reference evidence="1" key="1">
    <citation type="journal article" date="2014" name="Front. Microbiol.">
        <title>High frequency of phylogenetically diverse reductive dehalogenase-homologous genes in deep subseafloor sedimentary metagenomes.</title>
        <authorList>
            <person name="Kawai M."/>
            <person name="Futagami T."/>
            <person name="Toyoda A."/>
            <person name="Takaki Y."/>
            <person name="Nishi S."/>
            <person name="Hori S."/>
            <person name="Arai W."/>
            <person name="Tsubouchi T."/>
            <person name="Morono Y."/>
            <person name="Uchiyama I."/>
            <person name="Ito T."/>
            <person name="Fujiyama A."/>
            <person name="Inagaki F."/>
            <person name="Takami H."/>
        </authorList>
    </citation>
    <scope>NUCLEOTIDE SEQUENCE</scope>
    <source>
        <strain evidence="1">Expedition CK06-06</strain>
    </source>
</reference>
<evidence type="ECO:0008006" key="2">
    <source>
        <dbReference type="Google" id="ProtNLM"/>
    </source>
</evidence>
<evidence type="ECO:0000313" key="1">
    <source>
        <dbReference type="EMBL" id="GAH24432.1"/>
    </source>
</evidence>
<name>X1DW21_9ZZZZ</name>
<dbReference type="EMBL" id="BART01039915">
    <property type="protein sequence ID" value="GAH24432.1"/>
    <property type="molecule type" value="Genomic_DNA"/>
</dbReference>
<dbReference type="SUPFAM" id="SSF64484">
    <property type="entry name" value="beta and beta-prime subunits of DNA dependent RNA-polymerase"/>
    <property type="match status" value="1"/>
</dbReference>
<protein>
    <recommendedName>
        <fullName evidence="2">DNA-directed RNA polymerase</fullName>
    </recommendedName>
</protein>
<sequence length="55" mass="6379">MSSEKLSNSDKWVVLKSLFDKVGLVRQHLDSYNNFIEYEMQSIVYESGEVIPDIP</sequence>
<dbReference type="AlphaFoldDB" id="X1DW21"/>
<gene>
    <name evidence="1" type="ORF">S01H4_65311</name>
</gene>
<feature type="non-terminal residue" evidence="1">
    <location>
        <position position="55"/>
    </location>
</feature>
<proteinExistence type="predicted"/>
<organism evidence="1">
    <name type="scientific">marine sediment metagenome</name>
    <dbReference type="NCBI Taxonomy" id="412755"/>
    <lineage>
        <taxon>unclassified sequences</taxon>
        <taxon>metagenomes</taxon>
        <taxon>ecological metagenomes</taxon>
    </lineage>
</organism>